<dbReference type="Pfam" id="PF06265">
    <property type="entry name" value="YutD-like"/>
    <property type="match status" value="1"/>
</dbReference>
<keyword evidence="1" id="KW-1015">Disulfide bond</keyword>
<protein>
    <submittedName>
        <fullName evidence="3">Uncharacterized protein YutD</fullName>
    </submittedName>
</protein>
<dbReference type="Gene3D" id="3.50.4.20">
    <property type="match status" value="1"/>
</dbReference>
<reference evidence="3 4" key="1">
    <citation type="submission" date="2016-11" db="EMBL/GenBank/DDBJ databases">
        <authorList>
            <person name="Jaros S."/>
            <person name="Januszkiewicz K."/>
            <person name="Wedrychowicz H."/>
        </authorList>
    </citation>
    <scope>NUCLEOTIDE SEQUENCE [LARGE SCALE GENOMIC DNA]</scope>
    <source>
        <strain evidence="3 4">DSM 15692</strain>
    </source>
</reference>
<accession>A0A1M4Z0U6</accession>
<evidence type="ECO:0000256" key="1">
    <source>
        <dbReference type="PIRSR" id="PIRSR012565-1"/>
    </source>
</evidence>
<dbReference type="EMBL" id="FQUF01000033">
    <property type="protein sequence ID" value="SHF11568.1"/>
    <property type="molecule type" value="Genomic_DNA"/>
</dbReference>
<proteinExistence type="predicted"/>
<keyword evidence="4" id="KW-1185">Reference proteome</keyword>
<dbReference type="InterPro" id="IPR038141">
    <property type="entry name" value="YutD-like_sf"/>
</dbReference>
<evidence type="ECO:0000313" key="4">
    <source>
        <dbReference type="Proteomes" id="UP000184128"/>
    </source>
</evidence>
<feature type="disulfide bond" evidence="1">
    <location>
        <begin position="114"/>
        <end position="118"/>
    </location>
</feature>
<gene>
    <name evidence="3" type="ORF">SAMN02745249_01845</name>
</gene>
<organism evidence="3 4">
    <name type="scientific">Atopostipes suicloacalis DSM 15692</name>
    <dbReference type="NCBI Taxonomy" id="1121025"/>
    <lineage>
        <taxon>Bacteria</taxon>
        <taxon>Bacillati</taxon>
        <taxon>Bacillota</taxon>
        <taxon>Bacilli</taxon>
        <taxon>Lactobacillales</taxon>
        <taxon>Carnobacteriaceae</taxon>
        <taxon>Atopostipes</taxon>
    </lineage>
</organism>
<dbReference type="Proteomes" id="UP000184128">
    <property type="component" value="Unassembled WGS sequence"/>
</dbReference>
<dbReference type="InterPro" id="IPR009370">
    <property type="entry name" value="YutD-like"/>
</dbReference>
<feature type="compositionally biased region" description="Basic and acidic residues" evidence="2">
    <location>
        <begin position="191"/>
        <end position="215"/>
    </location>
</feature>
<evidence type="ECO:0000256" key="2">
    <source>
        <dbReference type="SAM" id="MobiDB-lite"/>
    </source>
</evidence>
<evidence type="ECO:0000313" key="3">
    <source>
        <dbReference type="EMBL" id="SHF11568.1"/>
    </source>
</evidence>
<dbReference type="OrthoDB" id="1650379at2"/>
<dbReference type="STRING" id="1121025.SAMN02745249_01845"/>
<dbReference type="PIRSF" id="PIRSF012565">
    <property type="entry name" value="DUF1027"/>
    <property type="match status" value="1"/>
</dbReference>
<dbReference type="RefSeq" id="WP_073298534.1">
    <property type="nucleotide sequence ID" value="NZ_FQUF01000033.1"/>
</dbReference>
<feature type="region of interest" description="Disordered" evidence="2">
    <location>
        <begin position="135"/>
        <end position="235"/>
    </location>
</feature>
<feature type="compositionally biased region" description="Polar residues" evidence="2">
    <location>
        <begin position="180"/>
        <end position="190"/>
    </location>
</feature>
<sequence length="235" mass="27799">MAEEEKNVDSKELLDKALNEIDVIPDANQEIVRIDSELFKFSNVEFKLIEDHQEAFDLEMMENRYTDYLLKYDYIVGDISYEKLRLRGFYEDSRKGIPIDMKISNLEDYLVEYCSFGCQYFVFERVNKVEADPESYFKKDKSKRSNQGKRSNRRKGNRNSQSSNKQTPQNKSKNRRKPKGSSNKKANTSSKEQKNFQVKKKETQQKNPKKKETQKNKPATQNKESAKFKIRKKKD</sequence>
<name>A0A1M4Z0U6_9LACT</name>
<dbReference type="AlphaFoldDB" id="A0A1M4Z0U6"/>
<feature type="compositionally biased region" description="Basic residues" evidence="2">
    <location>
        <begin position="140"/>
        <end position="157"/>
    </location>
</feature>